<evidence type="ECO:0000313" key="2">
    <source>
        <dbReference type="EMBL" id="VAW96095.1"/>
    </source>
</evidence>
<dbReference type="AlphaFoldDB" id="A0A3B0ZRB4"/>
<organism evidence="2">
    <name type="scientific">hydrothermal vent metagenome</name>
    <dbReference type="NCBI Taxonomy" id="652676"/>
    <lineage>
        <taxon>unclassified sequences</taxon>
        <taxon>metagenomes</taxon>
        <taxon>ecological metagenomes</taxon>
    </lineage>
</organism>
<accession>A0A3B0ZRB4</accession>
<sequence>MAQLKIQTRKKLLPLSIAVALGTFASNIHASSVTINTSGSYTVGAGATPVTTSAALDSAVDTATSVQSSGYGSTVNNTSNANYFTRGYTNGGFFARANGTSYGEAYNATSSITYVDTIFNNSGTAQNYTFDFNIIQGALSVYGTPTAAGDFAYADYSVNIFLTDSSGVSTSIFSSAAQLNMDDTGTINFTGDTTLGGAYGGGNIYGWTNYTGSLDLGTFNAGDNFTLTYGMTANARGQITSAPSGGTPTVGYGECGIECGEGGGVSGGSNSRTGDPFGVSGTGTTISSTPVSVPEASSVFLMGLGLAGLAATRRRKSKLNG</sequence>
<evidence type="ECO:0000259" key="1">
    <source>
        <dbReference type="Pfam" id="PF07589"/>
    </source>
</evidence>
<protein>
    <recommendedName>
        <fullName evidence="1">Ice-binding protein C-terminal domain-containing protein</fullName>
    </recommendedName>
</protein>
<dbReference type="NCBIfam" id="TIGR02595">
    <property type="entry name" value="PEP_CTERM"/>
    <property type="match status" value="1"/>
</dbReference>
<reference evidence="2" key="1">
    <citation type="submission" date="2018-06" db="EMBL/GenBank/DDBJ databases">
        <authorList>
            <person name="Zhirakovskaya E."/>
        </authorList>
    </citation>
    <scope>NUCLEOTIDE SEQUENCE</scope>
</reference>
<dbReference type="EMBL" id="UOFT01000051">
    <property type="protein sequence ID" value="VAW96095.1"/>
    <property type="molecule type" value="Genomic_DNA"/>
</dbReference>
<proteinExistence type="predicted"/>
<dbReference type="InterPro" id="IPR013424">
    <property type="entry name" value="Ice-binding_C"/>
</dbReference>
<name>A0A3B0ZRB4_9ZZZZ</name>
<dbReference type="Pfam" id="PF07589">
    <property type="entry name" value="PEP-CTERM"/>
    <property type="match status" value="1"/>
</dbReference>
<feature type="domain" description="Ice-binding protein C-terminal" evidence="1">
    <location>
        <begin position="292"/>
        <end position="315"/>
    </location>
</feature>
<gene>
    <name evidence="2" type="ORF">MNBD_GAMMA23-550</name>
</gene>